<evidence type="ECO:0000256" key="1">
    <source>
        <dbReference type="ARBA" id="ARBA00006987"/>
    </source>
</evidence>
<dbReference type="eggNOG" id="COG3181">
    <property type="taxonomic scope" value="Bacteria"/>
</dbReference>
<dbReference type="Pfam" id="PF03401">
    <property type="entry name" value="TctC"/>
    <property type="match status" value="1"/>
</dbReference>
<gene>
    <name evidence="3" type="ORF">AZ34_03375</name>
</gene>
<dbReference type="Proteomes" id="UP000023268">
    <property type="component" value="Unassembled WGS sequence"/>
</dbReference>
<evidence type="ECO:0000256" key="2">
    <source>
        <dbReference type="SAM" id="SignalP"/>
    </source>
</evidence>
<dbReference type="Gene3D" id="3.40.190.10">
    <property type="entry name" value="Periplasmic binding protein-like II"/>
    <property type="match status" value="1"/>
</dbReference>
<comment type="similarity">
    <text evidence="1">Belongs to the UPF0065 (bug) family.</text>
</comment>
<evidence type="ECO:0000313" key="3">
    <source>
        <dbReference type="EMBL" id="EYC50208.1"/>
    </source>
</evidence>
<dbReference type="PANTHER" id="PTHR42928">
    <property type="entry name" value="TRICARBOXYLATE-BINDING PROTEIN"/>
    <property type="match status" value="1"/>
</dbReference>
<dbReference type="InterPro" id="IPR005064">
    <property type="entry name" value="BUG"/>
</dbReference>
<evidence type="ECO:0000313" key="4">
    <source>
        <dbReference type="Proteomes" id="UP000023268"/>
    </source>
</evidence>
<comment type="caution">
    <text evidence="3">The sequence shown here is derived from an EMBL/GenBank/DDBJ whole genome shotgun (WGS) entry which is preliminary data.</text>
</comment>
<reference evidence="3 4" key="1">
    <citation type="submission" date="2014-02" db="EMBL/GenBank/DDBJ databases">
        <title>Draft Genome of Hylemonella gracilis isolated from the Niagara River.</title>
        <authorList>
            <person name="Pawlowski D.R."/>
            <person name="Koudelka G.B."/>
        </authorList>
    </citation>
    <scope>NUCLEOTIDE SEQUENCE [LARGE SCALE GENOMIC DNA]</scope>
    <source>
        <strain evidence="3 4">Niagara R</strain>
    </source>
</reference>
<sequence>MDKTQIHQRRRLLQLAVGTLAAGSWPLVSAQSVGNPAELAKIVIGPPPGTLVDLLARRVAESIAPAYARSVIVENRVGAASQIAVSAVKTAPADGNTILLTPMPMMGIYPHTYTRLPYDPQADFIPVSMAAVFDLAFAVGPMVPASVKTMPEFFAWCKANPVVANFGSPAAGSTPHFVGSMAARAAGVELTHVPFRGTTPAISDMIGGQIAAVCAPLGDFIPHMGSGKCRVLATTGAQRSRFTPEVATFVEQGYRGIVINDWFGFFVVTNTPAAKVQLLSKALKTALSDPALVRAMDERGLELRWSTPDELDKRLKADLTLWKTIVKSFNFTALTS</sequence>
<dbReference type="PANTHER" id="PTHR42928:SF5">
    <property type="entry name" value="BLR1237 PROTEIN"/>
    <property type="match status" value="1"/>
</dbReference>
<dbReference type="AlphaFoldDB" id="A0A016XG65"/>
<feature type="signal peptide" evidence="2">
    <location>
        <begin position="1"/>
        <end position="30"/>
    </location>
</feature>
<dbReference type="STRING" id="1458275.AZ34_03375"/>
<dbReference type="InterPro" id="IPR042100">
    <property type="entry name" value="Bug_dom1"/>
</dbReference>
<dbReference type="Gene3D" id="3.40.190.150">
    <property type="entry name" value="Bordetella uptake gene, domain 1"/>
    <property type="match status" value="1"/>
</dbReference>
<dbReference type="EMBL" id="JEMG01000001">
    <property type="protein sequence ID" value="EYC50208.1"/>
    <property type="molecule type" value="Genomic_DNA"/>
</dbReference>
<feature type="chain" id="PRO_5001495298" evidence="2">
    <location>
        <begin position="31"/>
        <end position="336"/>
    </location>
</feature>
<dbReference type="PIRSF" id="PIRSF017082">
    <property type="entry name" value="YflP"/>
    <property type="match status" value="1"/>
</dbReference>
<dbReference type="CDD" id="cd13579">
    <property type="entry name" value="PBP2_Bug_NagM"/>
    <property type="match status" value="1"/>
</dbReference>
<keyword evidence="2" id="KW-0732">Signal</keyword>
<organism evidence="3 4">
    <name type="scientific">Hylemonella gracilis str. Niagara R</name>
    <dbReference type="NCBI Taxonomy" id="1458275"/>
    <lineage>
        <taxon>Bacteria</taxon>
        <taxon>Pseudomonadati</taxon>
        <taxon>Pseudomonadota</taxon>
        <taxon>Betaproteobacteria</taxon>
        <taxon>Burkholderiales</taxon>
        <taxon>Comamonadaceae</taxon>
        <taxon>Hylemonella</taxon>
    </lineage>
</organism>
<dbReference type="RefSeq" id="WP_035604758.1">
    <property type="nucleotide sequence ID" value="NZ_JEMG01000001.1"/>
</dbReference>
<proteinExistence type="inferred from homology"/>
<name>A0A016XG65_9BURK</name>
<accession>A0A016XG65</accession>
<protein>
    <submittedName>
        <fullName evidence="3">Twin-arginine translocation pathway signal protein</fullName>
    </submittedName>
</protein>
<dbReference type="OrthoDB" id="9150102at2"/>